<feature type="region of interest" description="Disordered" evidence="1">
    <location>
        <begin position="322"/>
        <end position="349"/>
    </location>
</feature>
<dbReference type="STRING" id="4155.A0A022QW67"/>
<organism evidence="2 3">
    <name type="scientific">Erythranthe guttata</name>
    <name type="common">Yellow monkey flower</name>
    <name type="synonym">Mimulus guttatus</name>
    <dbReference type="NCBI Taxonomy" id="4155"/>
    <lineage>
        <taxon>Eukaryota</taxon>
        <taxon>Viridiplantae</taxon>
        <taxon>Streptophyta</taxon>
        <taxon>Embryophyta</taxon>
        <taxon>Tracheophyta</taxon>
        <taxon>Spermatophyta</taxon>
        <taxon>Magnoliopsida</taxon>
        <taxon>eudicotyledons</taxon>
        <taxon>Gunneridae</taxon>
        <taxon>Pentapetalae</taxon>
        <taxon>asterids</taxon>
        <taxon>lamiids</taxon>
        <taxon>Lamiales</taxon>
        <taxon>Phrymaceae</taxon>
        <taxon>Erythranthe</taxon>
    </lineage>
</organism>
<gene>
    <name evidence="2" type="ORF">MIMGU_mgv1a023439mg</name>
</gene>
<feature type="compositionally biased region" description="Basic and acidic residues" evidence="1">
    <location>
        <begin position="124"/>
        <end position="139"/>
    </location>
</feature>
<feature type="region of interest" description="Disordered" evidence="1">
    <location>
        <begin position="1"/>
        <end position="154"/>
    </location>
</feature>
<feature type="compositionally biased region" description="Polar residues" evidence="1">
    <location>
        <begin position="17"/>
        <end position="26"/>
    </location>
</feature>
<feature type="compositionally biased region" description="Basic and acidic residues" evidence="1">
    <location>
        <begin position="79"/>
        <end position="89"/>
    </location>
</feature>
<keyword evidence="3" id="KW-1185">Reference proteome</keyword>
<dbReference type="InterPro" id="IPR007789">
    <property type="entry name" value="DUF688"/>
</dbReference>
<dbReference type="PANTHER" id="PTHR33671:SF2">
    <property type="entry name" value="N-METHYLTRANSFERASE, PUTATIVE (DUF688)-RELATED"/>
    <property type="match status" value="1"/>
</dbReference>
<dbReference type="AlphaFoldDB" id="A0A022QW67"/>
<evidence type="ECO:0000313" key="3">
    <source>
        <dbReference type="Proteomes" id="UP000030748"/>
    </source>
</evidence>
<protein>
    <submittedName>
        <fullName evidence="2">Uncharacterized protein</fullName>
    </submittedName>
</protein>
<feature type="compositionally biased region" description="Acidic residues" evidence="1">
    <location>
        <begin position="140"/>
        <end position="149"/>
    </location>
</feature>
<evidence type="ECO:0000313" key="2">
    <source>
        <dbReference type="EMBL" id="EYU30775.1"/>
    </source>
</evidence>
<reference evidence="2 3" key="1">
    <citation type="journal article" date="2013" name="Proc. Natl. Acad. Sci. U.S.A.">
        <title>Fine-scale variation in meiotic recombination in Mimulus inferred from population shotgun sequencing.</title>
        <authorList>
            <person name="Hellsten U."/>
            <person name="Wright K.M."/>
            <person name="Jenkins J."/>
            <person name="Shu S."/>
            <person name="Yuan Y."/>
            <person name="Wessler S.R."/>
            <person name="Schmutz J."/>
            <person name="Willis J.H."/>
            <person name="Rokhsar D.S."/>
        </authorList>
    </citation>
    <scope>NUCLEOTIDE SEQUENCE [LARGE SCALE GENOMIC DNA]</scope>
    <source>
        <strain evidence="3">cv. DUN x IM62</strain>
    </source>
</reference>
<feature type="compositionally biased region" description="Polar residues" evidence="1">
    <location>
        <begin position="322"/>
        <end position="346"/>
    </location>
</feature>
<dbReference type="PANTHER" id="PTHR33671">
    <property type="entry name" value="N-METHYLTRANSFERASE, PUTATIVE (DUF688)-RELATED"/>
    <property type="match status" value="1"/>
</dbReference>
<dbReference type="EMBL" id="KI631018">
    <property type="protein sequence ID" value="EYU30775.1"/>
    <property type="molecule type" value="Genomic_DNA"/>
</dbReference>
<dbReference type="eggNOG" id="ENOG502QS9P">
    <property type="taxonomic scope" value="Eukaryota"/>
</dbReference>
<name>A0A022QW67_ERYGU</name>
<sequence>MEEKKLNFNRPFLSVRRNYSPNVTPRTSDETKTTNNNSRSAASVIPQLPSHKSELKSGPIRNPGAVPFIWEQTPGQPKQETKPKTRNSDRPPLAPKLPPGRNPKPNNPHDICNDNNVSPITNDANRRDAIVEKLERSQEREDEEEDEKESCDSETYVDALDTLSRTESFFLNCSMSGLSGLDDLDVKPSGRFSTDPQARELMMDRFLPAAKAMTLETPQYNKEAQKQNAVQEQHQQQNQIKKIVNHQHKPSLRYGPSFAKRYLHYQESEEEQEEEESDDEYDQRANAMGVCGLIPRFCLKSSFGGLLNPVPAISVRTRVPISSRNKVQPKSSSSGSYGETEIQSRSNRTEIKSIDITRAALNEEKTKSRNDSGQLETFIEEEKEMVAISEETMRKKGGGLTTFEELLADPKESNSGFPVTEKTLYVDTIRSVESPNNLTSSSLTTQDTKHVSISRKEDHDTVTKRMAQMNAIDLYLEDFNKSNTSNILSSIDKQNQSHGFSSTVTKEIQVTEKEETESFEKELSRAITESLTAIPET</sequence>
<dbReference type="Proteomes" id="UP000030748">
    <property type="component" value="Unassembled WGS sequence"/>
</dbReference>
<evidence type="ECO:0000256" key="1">
    <source>
        <dbReference type="SAM" id="MobiDB-lite"/>
    </source>
</evidence>
<dbReference type="Pfam" id="PF05097">
    <property type="entry name" value="DUF688"/>
    <property type="match status" value="1"/>
</dbReference>
<proteinExistence type="predicted"/>
<feature type="compositionally biased region" description="Pro residues" evidence="1">
    <location>
        <begin position="92"/>
        <end position="106"/>
    </location>
</feature>
<accession>A0A022QW67</accession>
<feature type="compositionally biased region" description="Polar residues" evidence="1">
    <location>
        <begin position="113"/>
        <end position="123"/>
    </location>
</feature>